<comment type="caution">
    <text evidence="2">The sequence shown here is derived from an EMBL/GenBank/DDBJ whole genome shotgun (WGS) entry which is preliminary data.</text>
</comment>
<reference evidence="2 3" key="1">
    <citation type="journal article" date="2014" name="Genome Announc.">
        <title>Draft genome sequences of eight enterohepatic helicobacter species isolated from both laboratory and wild rodents.</title>
        <authorList>
            <person name="Sheh A."/>
            <person name="Shen Z."/>
            <person name="Fox J.G."/>
        </authorList>
    </citation>
    <scope>NUCLEOTIDE SEQUENCE [LARGE SCALE GENOMIC DNA]</scope>
    <source>
        <strain evidence="2 3">ATCC 700114</strain>
    </source>
</reference>
<feature type="signal peptide" evidence="1">
    <location>
        <begin position="1"/>
        <end position="23"/>
    </location>
</feature>
<accession>A0A4U8S8U7</accession>
<evidence type="ECO:0000313" key="3">
    <source>
        <dbReference type="Proteomes" id="UP000029878"/>
    </source>
</evidence>
<organism evidence="2 3">
    <name type="scientific">Helicobacter trogontum</name>
    <dbReference type="NCBI Taxonomy" id="50960"/>
    <lineage>
        <taxon>Bacteria</taxon>
        <taxon>Pseudomonadati</taxon>
        <taxon>Campylobacterota</taxon>
        <taxon>Epsilonproteobacteria</taxon>
        <taxon>Campylobacterales</taxon>
        <taxon>Helicobacteraceae</taxon>
        <taxon>Helicobacter</taxon>
    </lineage>
</organism>
<sequence length="310" mass="34702">MSSFKMGVCGVFMALCLASPLYAKTSMRDSAEKAMMYLGKDIPNLKYDCQGDEVKASCVAKKVEMKSGLNFHDIRIDYMMNGNEINQAIVFYIQVVDPRIERELEFVPKKISCSSPANLKGKIYSRQISCELNAPAYVLKIKGAGSVESHRFLNKDVLEASDEFDQLVDNIDDLNMQQALKDFKIDAREITIDIKGNRFASKMIDVLKNEDPNYTKEQYDANVNMGIAMALAGLANAKVSESTLKQVTNVATALGDVATSKKRQAILTLKRKDTTMLELTDFADLLERIDMDPSLLLKYLDDYQISVVTH</sequence>
<feature type="chain" id="PRO_5020468580" evidence="1">
    <location>
        <begin position="24"/>
        <end position="310"/>
    </location>
</feature>
<name>A0A4U8S8U7_9HELI</name>
<dbReference type="Proteomes" id="UP000029878">
    <property type="component" value="Unassembled WGS sequence"/>
</dbReference>
<protein>
    <submittedName>
        <fullName evidence="2">Uncharacterized protein</fullName>
    </submittedName>
</protein>
<dbReference type="OrthoDB" id="9930752at2"/>
<dbReference type="RefSeq" id="WP_034345832.1">
    <property type="nucleotide sequence ID" value="NZ_FZNG01000025.1"/>
</dbReference>
<evidence type="ECO:0000256" key="1">
    <source>
        <dbReference type="SAM" id="SignalP"/>
    </source>
</evidence>
<dbReference type="EMBL" id="JRPL02000022">
    <property type="protein sequence ID" value="TLD82370.1"/>
    <property type="molecule type" value="Genomic_DNA"/>
</dbReference>
<evidence type="ECO:0000313" key="2">
    <source>
        <dbReference type="EMBL" id="TLD82370.1"/>
    </source>
</evidence>
<dbReference type="AlphaFoldDB" id="A0A4U8S8U7"/>
<gene>
    <name evidence="2" type="ORF">LS81_008245</name>
</gene>
<proteinExistence type="predicted"/>
<keyword evidence="1" id="KW-0732">Signal</keyword>